<dbReference type="Proteomes" id="UP001569153">
    <property type="component" value="Unassembled WGS sequence"/>
</dbReference>
<proteinExistence type="predicted"/>
<comment type="caution">
    <text evidence="1">The sequence shown here is derived from an EMBL/GenBank/DDBJ whole genome shotgun (WGS) entry which is preliminary data.</text>
</comment>
<dbReference type="RefSeq" id="WP_261890110.1">
    <property type="nucleotide sequence ID" value="NZ_AP025473.1"/>
</dbReference>
<keyword evidence="2" id="KW-1185">Reference proteome</keyword>
<gene>
    <name evidence="1" type="ORF">ACED38_06440</name>
</gene>
<evidence type="ECO:0000313" key="1">
    <source>
        <dbReference type="EMBL" id="MEZ8194527.1"/>
    </source>
</evidence>
<name>A0ABV4M4R3_9VIBR</name>
<organism evidence="1 2">
    <name type="scientific">Vibrio cortegadensis</name>
    <dbReference type="NCBI Taxonomy" id="1328770"/>
    <lineage>
        <taxon>Bacteria</taxon>
        <taxon>Pseudomonadati</taxon>
        <taxon>Pseudomonadota</taxon>
        <taxon>Gammaproteobacteria</taxon>
        <taxon>Vibrionales</taxon>
        <taxon>Vibrionaceae</taxon>
        <taxon>Vibrio</taxon>
    </lineage>
</organism>
<sequence>MLLKTTNEAVKELFGVEGSEPLRSKANSYLRNKVIPPKSVVEEGFSDASMGKRGKKRLNSNGVNSLFNALVLDAFFNDPKIVKDMFGNRDTRTTNGILCEEVLLTAQSVVTKSQLTIEAQQFLGQLRDTSFDLQERRLVCPFGSQRLPQMDMTLQNTGLLYHMLRSHRLSLSWKDNILLSWLEQDLSTTAELVEQVDPSLFEDDSMLKAIVHKVRAEYKEAKIFQSLLNSLPE</sequence>
<accession>A0ABV4M4R3</accession>
<reference evidence="1 2" key="1">
    <citation type="submission" date="2024-06" db="EMBL/GenBank/DDBJ databases">
        <authorList>
            <person name="Steensen K."/>
            <person name="Seneca J."/>
            <person name="Bartlau N."/>
            <person name="Yu A.X."/>
            <person name="Polz M.F."/>
        </authorList>
    </citation>
    <scope>NUCLEOTIDE SEQUENCE [LARGE SCALE GENOMIC DNA]</scope>
    <source>
        <strain evidence="1 2">FF146</strain>
    </source>
</reference>
<dbReference type="EMBL" id="JBGOOT010000003">
    <property type="protein sequence ID" value="MEZ8194527.1"/>
    <property type="molecule type" value="Genomic_DNA"/>
</dbReference>
<protein>
    <submittedName>
        <fullName evidence="1">Uncharacterized protein</fullName>
    </submittedName>
</protein>
<evidence type="ECO:0000313" key="2">
    <source>
        <dbReference type="Proteomes" id="UP001569153"/>
    </source>
</evidence>